<organism evidence="1 2">
    <name type="scientific">Flavobacterium azizsancarii</name>
    <dbReference type="NCBI Taxonomy" id="2961580"/>
    <lineage>
        <taxon>Bacteria</taxon>
        <taxon>Pseudomonadati</taxon>
        <taxon>Bacteroidota</taxon>
        <taxon>Flavobacteriia</taxon>
        <taxon>Flavobacteriales</taxon>
        <taxon>Flavobacteriaceae</taxon>
        <taxon>Flavobacterium</taxon>
    </lineage>
</organism>
<evidence type="ECO:0000313" key="2">
    <source>
        <dbReference type="Proteomes" id="UP001212170"/>
    </source>
</evidence>
<accession>A0ABT4W907</accession>
<dbReference type="Proteomes" id="UP001212170">
    <property type="component" value="Unassembled WGS sequence"/>
</dbReference>
<protein>
    <recommendedName>
        <fullName evidence="3">Restriction endonuclease</fullName>
    </recommendedName>
</protein>
<evidence type="ECO:0008006" key="3">
    <source>
        <dbReference type="Google" id="ProtNLM"/>
    </source>
</evidence>
<dbReference type="EMBL" id="JAMZNK010000005">
    <property type="protein sequence ID" value="MDA6068981.1"/>
    <property type="molecule type" value="Genomic_DNA"/>
</dbReference>
<dbReference type="RefSeq" id="WP_271334815.1">
    <property type="nucleotide sequence ID" value="NZ_JAMZNK010000005.1"/>
</dbReference>
<reference evidence="1 2" key="1">
    <citation type="journal article" date="2023" name="Chemosphere">
        <title>Whole genome analysis of Flavobacterium aziz-sancarii sp. nov., isolated from Ardley Island (Antarctica), revealed a rich resistome and bioremediation potential.</title>
        <authorList>
            <person name="Otur C."/>
            <person name="Okay S."/>
            <person name="Kurt-Kizildogan A."/>
        </authorList>
    </citation>
    <scope>NUCLEOTIDE SEQUENCE [LARGE SCALE GENOMIC DNA]</scope>
    <source>
        <strain evidence="1 2">AC</strain>
    </source>
</reference>
<gene>
    <name evidence="1" type="ORF">NJT12_05030</name>
</gene>
<proteinExistence type="predicted"/>
<evidence type="ECO:0000313" key="1">
    <source>
        <dbReference type="EMBL" id="MDA6068981.1"/>
    </source>
</evidence>
<comment type="caution">
    <text evidence="1">The sequence shown here is derived from an EMBL/GenBank/DDBJ whole genome shotgun (WGS) entry which is preliminary data.</text>
</comment>
<name>A0ABT4W907_9FLAO</name>
<sequence>MSTFTTDLQWGNYWEQTSIPLIQKYFEKVFENKKYTCKFIKFNTSTSIACLKKWDLKFGIYNGEGLIKEMTVEVKADKFSSNNLFIEKRCNKIDSGVFATTADFFLYILPRHNTDNFYLVQPYKLKEILMNSWLNAGKYGGDGNRAFGFLIDKDEFKVDYIKGGGKVLTIDLDIPAHFGVAKFNI</sequence>
<keyword evidence="2" id="KW-1185">Reference proteome</keyword>